<evidence type="ECO:0000313" key="2">
    <source>
        <dbReference type="Proteomes" id="UP000821845"/>
    </source>
</evidence>
<accession>A0ACB7SXN8</accession>
<evidence type="ECO:0000313" key="1">
    <source>
        <dbReference type="EMBL" id="KAH6937912.1"/>
    </source>
</evidence>
<organism evidence="1 2">
    <name type="scientific">Hyalomma asiaticum</name>
    <name type="common">Tick</name>
    <dbReference type="NCBI Taxonomy" id="266040"/>
    <lineage>
        <taxon>Eukaryota</taxon>
        <taxon>Metazoa</taxon>
        <taxon>Ecdysozoa</taxon>
        <taxon>Arthropoda</taxon>
        <taxon>Chelicerata</taxon>
        <taxon>Arachnida</taxon>
        <taxon>Acari</taxon>
        <taxon>Parasitiformes</taxon>
        <taxon>Ixodida</taxon>
        <taxon>Ixodoidea</taxon>
        <taxon>Ixodidae</taxon>
        <taxon>Hyalomminae</taxon>
        <taxon>Hyalomma</taxon>
    </lineage>
</organism>
<reference evidence="1" key="1">
    <citation type="submission" date="2020-05" db="EMBL/GenBank/DDBJ databases">
        <title>Large-scale comparative analyses of tick genomes elucidate their genetic diversity and vector capacities.</title>
        <authorList>
            <person name="Jia N."/>
            <person name="Wang J."/>
            <person name="Shi W."/>
            <person name="Du L."/>
            <person name="Sun Y."/>
            <person name="Zhan W."/>
            <person name="Jiang J."/>
            <person name="Wang Q."/>
            <person name="Zhang B."/>
            <person name="Ji P."/>
            <person name="Sakyi L.B."/>
            <person name="Cui X."/>
            <person name="Yuan T."/>
            <person name="Jiang B."/>
            <person name="Yang W."/>
            <person name="Lam T.T.-Y."/>
            <person name="Chang Q."/>
            <person name="Ding S."/>
            <person name="Wang X."/>
            <person name="Zhu J."/>
            <person name="Ruan X."/>
            <person name="Zhao L."/>
            <person name="Wei J."/>
            <person name="Que T."/>
            <person name="Du C."/>
            <person name="Cheng J."/>
            <person name="Dai P."/>
            <person name="Han X."/>
            <person name="Huang E."/>
            <person name="Gao Y."/>
            <person name="Liu J."/>
            <person name="Shao H."/>
            <person name="Ye R."/>
            <person name="Li L."/>
            <person name="Wei W."/>
            <person name="Wang X."/>
            <person name="Wang C."/>
            <person name="Yang T."/>
            <person name="Huo Q."/>
            <person name="Li W."/>
            <person name="Guo W."/>
            <person name="Chen H."/>
            <person name="Zhou L."/>
            <person name="Ni X."/>
            <person name="Tian J."/>
            <person name="Zhou Y."/>
            <person name="Sheng Y."/>
            <person name="Liu T."/>
            <person name="Pan Y."/>
            <person name="Xia L."/>
            <person name="Li J."/>
            <person name="Zhao F."/>
            <person name="Cao W."/>
        </authorList>
    </citation>
    <scope>NUCLEOTIDE SEQUENCE</scope>
    <source>
        <strain evidence="1">Hyas-2018</strain>
    </source>
</reference>
<sequence length="395" mass="40463">MTTQESPQIGFRLPTSNTAPQPASPPSLPNPGSVAAGPSASFPGTSMGGTTVPGSIAPDAAARATPPSSYGTPSGLANDFNRPVPTAQGYAESTGGVSFAHASYAPGHSATGAPLTHTSAADSYASASSTPAGPYASGSTPYGFPRASVPASGPPATVHGGTASFGSAYQAHDSRTLEHGTDVSGIEIPEGFIPDPQVPPPSAPTAPPLDSAAPSSTAPDSTFPGSAPPVPGMPLSGQGAAQVPQVPGRTNCPPGLEYLVLIDQELEVQAPPGTPIAQIRQRWSICHPYFTVYSPQDEPALDVVGPICTESMPCKCDVKFEVRSMNGVAIGAVTKEWGGLVKEYFTDVDTFNVSFPIDLDVHMKAALLALSLLIDYMFFEESCKRNDDRAPGMVG</sequence>
<name>A0ACB7SXN8_HYAAI</name>
<protein>
    <submittedName>
        <fullName evidence="1">Uncharacterized protein</fullName>
    </submittedName>
</protein>
<dbReference type="Proteomes" id="UP000821845">
    <property type="component" value="Chromosome 2"/>
</dbReference>
<proteinExistence type="predicted"/>
<dbReference type="EMBL" id="CM023482">
    <property type="protein sequence ID" value="KAH6937912.1"/>
    <property type="molecule type" value="Genomic_DNA"/>
</dbReference>
<keyword evidence="2" id="KW-1185">Reference proteome</keyword>
<gene>
    <name evidence="1" type="ORF">HPB50_005113</name>
</gene>
<comment type="caution">
    <text evidence="1">The sequence shown here is derived from an EMBL/GenBank/DDBJ whole genome shotgun (WGS) entry which is preliminary data.</text>
</comment>